<sequence>MARAPVRLNVYDMYWLNDYASNIGFGIFHSGIEIYGIEYAYGGHPYQFSGVFENSPQDAEELGENFKFRESIHLGETDFTASEVREMIKSLGGEFRGDRYHLISRNCNHFSAVFAKTLTGREIPGWINRLANISGSIPFLDRMLPQEWLTPVALQQSLERKKSVDVAEEATETVGVGKSLNGPSSTHRNNSRTTVLEGRMSSGDMGSGSADALYATSNGSAAGTGRSAQSAQSNAGSSSPSLQRIWTQLKSSIGGVETTLKF</sequence>
<dbReference type="GO" id="GO:0016579">
    <property type="term" value="P:protein deubiquitination"/>
    <property type="evidence" value="ECO:0007669"/>
    <property type="project" value="TreeGrafter"/>
</dbReference>
<gene>
    <name evidence="7" type="ORF">WR25_05784</name>
</gene>
<protein>
    <recommendedName>
        <fullName evidence="9">PPPDE domain-containing protein</fullName>
    </recommendedName>
</protein>
<evidence type="ECO:0008006" key="9">
    <source>
        <dbReference type="Google" id="ProtNLM"/>
    </source>
</evidence>
<dbReference type="InterPro" id="IPR003034">
    <property type="entry name" value="SAP_dom"/>
</dbReference>
<dbReference type="OrthoDB" id="412286at2759"/>
<dbReference type="STRING" id="2018661.A0A2A2K5C6"/>
<organism evidence="7 8">
    <name type="scientific">Diploscapter pachys</name>
    <dbReference type="NCBI Taxonomy" id="2018661"/>
    <lineage>
        <taxon>Eukaryota</taxon>
        <taxon>Metazoa</taxon>
        <taxon>Ecdysozoa</taxon>
        <taxon>Nematoda</taxon>
        <taxon>Chromadorea</taxon>
        <taxon>Rhabditida</taxon>
        <taxon>Rhabditina</taxon>
        <taxon>Rhabditomorpha</taxon>
        <taxon>Rhabditoidea</taxon>
        <taxon>Rhabditidae</taxon>
        <taxon>Diploscapter</taxon>
    </lineage>
</organism>
<evidence type="ECO:0000313" key="8">
    <source>
        <dbReference type="Proteomes" id="UP000218231"/>
    </source>
</evidence>
<evidence type="ECO:0000259" key="5">
    <source>
        <dbReference type="PROSITE" id="PS50800"/>
    </source>
</evidence>
<dbReference type="PANTHER" id="PTHR12378:SF80">
    <property type="entry name" value="IP06716P-RELATED"/>
    <property type="match status" value="1"/>
</dbReference>
<feature type="compositionally biased region" description="Low complexity" evidence="4">
    <location>
        <begin position="198"/>
        <end position="212"/>
    </location>
</feature>
<keyword evidence="3" id="KW-0378">Hydrolase</keyword>
<feature type="compositionally biased region" description="Polar residues" evidence="4">
    <location>
        <begin position="181"/>
        <end position="194"/>
    </location>
</feature>
<keyword evidence="2" id="KW-0645">Protease</keyword>
<feature type="region of interest" description="Disordered" evidence="4">
    <location>
        <begin position="160"/>
        <end position="242"/>
    </location>
</feature>
<evidence type="ECO:0000313" key="7">
    <source>
        <dbReference type="EMBL" id="PAV69128.1"/>
    </source>
</evidence>
<comment type="caution">
    <text evidence="7">The sequence shown here is derived from an EMBL/GenBank/DDBJ whole genome shotgun (WGS) entry which is preliminary data.</text>
</comment>
<reference evidence="7 8" key="1">
    <citation type="journal article" date="2017" name="Curr. Biol.">
        <title>Genome architecture and evolution of a unichromosomal asexual nematode.</title>
        <authorList>
            <person name="Fradin H."/>
            <person name="Zegar C."/>
            <person name="Gutwein M."/>
            <person name="Lucas J."/>
            <person name="Kovtun M."/>
            <person name="Corcoran D."/>
            <person name="Baugh L.R."/>
            <person name="Kiontke K."/>
            <person name="Gunsalus K."/>
            <person name="Fitch D.H."/>
            <person name="Piano F."/>
        </authorList>
    </citation>
    <scope>NUCLEOTIDE SEQUENCE [LARGE SCALE GENOMIC DNA]</scope>
    <source>
        <strain evidence="7">PF1309</strain>
    </source>
</reference>
<dbReference type="InterPro" id="IPR042266">
    <property type="entry name" value="PPPDE_sf"/>
</dbReference>
<dbReference type="GO" id="GO:0006508">
    <property type="term" value="P:proteolysis"/>
    <property type="evidence" value="ECO:0007669"/>
    <property type="project" value="UniProtKB-KW"/>
</dbReference>
<dbReference type="PROSITE" id="PS50800">
    <property type="entry name" value="SAP"/>
    <property type="match status" value="1"/>
</dbReference>
<name>A0A2A2K5C6_9BILA</name>
<dbReference type="SMART" id="SM01179">
    <property type="entry name" value="DUF862"/>
    <property type="match status" value="1"/>
</dbReference>
<keyword evidence="8" id="KW-1185">Reference proteome</keyword>
<accession>A0A2A2K5C6</accession>
<comment type="similarity">
    <text evidence="1">Belongs to the DeSI family.</text>
</comment>
<evidence type="ECO:0000256" key="4">
    <source>
        <dbReference type="SAM" id="MobiDB-lite"/>
    </source>
</evidence>
<dbReference type="InterPro" id="IPR008580">
    <property type="entry name" value="PPPDE_dom"/>
</dbReference>
<feature type="domain" description="PPPDE" evidence="6">
    <location>
        <begin position="4"/>
        <end position="148"/>
    </location>
</feature>
<feature type="domain" description="SAP" evidence="5">
    <location>
        <begin position="76"/>
        <end position="110"/>
    </location>
</feature>
<dbReference type="Gene3D" id="3.90.1720.30">
    <property type="entry name" value="PPPDE domains"/>
    <property type="match status" value="1"/>
</dbReference>
<dbReference type="GO" id="GO:0101005">
    <property type="term" value="F:deubiquitinase activity"/>
    <property type="evidence" value="ECO:0007669"/>
    <property type="project" value="TreeGrafter"/>
</dbReference>
<dbReference type="AlphaFoldDB" id="A0A2A2K5C6"/>
<dbReference type="Pfam" id="PF05903">
    <property type="entry name" value="Peptidase_C97"/>
    <property type="match status" value="1"/>
</dbReference>
<proteinExistence type="inferred from homology"/>
<dbReference type="PANTHER" id="PTHR12378">
    <property type="entry name" value="DESUMOYLATING ISOPEPTIDASE"/>
    <property type="match status" value="1"/>
</dbReference>
<feature type="compositionally biased region" description="Low complexity" evidence="4">
    <location>
        <begin position="227"/>
        <end position="242"/>
    </location>
</feature>
<evidence type="ECO:0000259" key="6">
    <source>
        <dbReference type="PROSITE" id="PS51858"/>
    </source>
</evidence>
<dbReference type="PROSITE" id="PS51858">
    <property type="entry name" value="PPPDE"/>
    <property type="match status" value="1"/>
</dbReference>
<dbReference type="EMBL" id="LIAE01009585">
    <property type="protein sequence ID" value="PAV69128.1"/>
    <property type="molecule type" value="Genomic_DNA"/>
</dbReference>
<evidence type="ECO:0000256" key="1">
    <source>
        <dbReference type="ARBA" id="ARBA00008140"/>
    </source>
</evidence>
<dbReference type="Proteomes" id="UP000218231">
    <property type="component" value="Unassembled WGS sequence"/>
</dbReference>
<evidence type="ECO:0000256" key="3">
    <source>
        <dbReference type="ARBA" id="ARBA00022801"/>
    </source>
</evidence>
<evidence type="ECO:0000256" key="2">
    <source>
        <dbReference type="ARBA" id="ARBA00022670"/>
    </source>
</evidence>